<dbReference type="InterPro" id="IPR008207">
    <property type="entry name" value="Sig_transdc_His_kin_Hpt_dom"/>
</dbReference>
<accession>A0ABS5XGZ7</accession>
<dbReference type="SMART" id="SM00073">
    <property type="entry name" value="HPT"/>
    <property type="match status" value="1"/>
</dbReference>
<keyword evidence="5" id="KW-1185">Reference proteome</keyword>
<dbReference type="Pfam" id="PF01627">
    <property type="entry name" value="Hpt"/>
    <property type="match status" value="1"/>
</dbReference>
<keyword evidence="1" id="KW-0902">Two-component regulatory system</keyword>
<feature type="domain" description="HPt" evidence="3">
    <location>
        <begin position="18"/>
        <end position="111"/>
    </location>
</feature>
<keyword evidence="2" id="KW-0597">Phosphoprotein</keyword>
<dbReference type="CDD" id="cd00088">
    <property type="entry name" value="HPT"/>
    <property type="match status" value="1"/>
</dbReference>
<dbReference type="Gene3D" id="1.20.120.160">
    <property type="entry name" value="HPT domain"/>
    <property type="match status" value="1"/>
</dbReference>
<gene>
    <name evidence="4" type="ORF">J7302_09855</name>
</gene>
<evidence type="ECO:0000313" key="5">
    <source>
        <dbReference type="Proteomes" id="UP001519667"/>
    </source>
</evidence>
<dbReference type="RefSeq" id="WP_215373322.1">
    <property type="nucleotide sequence ID" value="NZ_JAGTIS010000004.1"/>
</dbReference>
<organism evidence="4 5">
    <name type="scientific">Metapseudomonas boanensis</name>
    <dbReference type="NCBI Taxonomy" id="2822138"/>
    <lineage>
        <taxon>Bacteria</taxon>
        <taxon>Pseudomonadati</taxon>
        <taxon>Pseudomonadota</taxon>
        <taxon>Gammaproteobacteria</taxon>
        <taxon>Pseudomonadales</taxon>
        <taxon>Pseudomonadaceae</taxon>
        <taxon>Metapseudomonas</taxon>
    </lineage>
</organism>
<evidence type="ECO:0000256" key="2">
    <source>
        <dbReference type="PROSITE-ProRule" id="PRU00110"/>
    </source>
</evidence>
<protein>
    <submittedName>
        <fullName evidence="4">Hpt domain-containing protein</fullName>
    </submittedName>
</protein>
<proteinExistence type="predicted"/>
<comment type="caution">
    <text evidence="4">The sequence shown here is derived from an EMBL/GenBank/DDBJ whole genome shotgun (WGS) entry which is preliminary data.</text>
</comment>
<name>A0ABS5XGZ7_9GAMM</name>
<feature type="modified residue" description="Phosphohistidine" evidence="2">
    <location>
        <position position="57"/>
    </location>
</feature>
<dbReference type="InterPro" id="IPR036641">
    <property type="entry name" value="HPT_dom_sf"/>
</dbReference>
<sequence>MSETHLDNAVLAALKEVMEDEFPVLLDTFMADSGERLRQFHQAVQQRDAQALRLSAHSFKGSCSNMGALPLASLCKRLEELAKQEQLDEAPPLIESIEQEFAIVSRLLDDERSR</sequence>
<evidence type="ECO:0000259" key="3">
    <source>
        <dbReference type="PROSITE" id="PS50894"/>
    </source>
</evidence>
<evidence type="ECO:0000313" key="4">
    <source>
        <dbReference type="EMBL" id="MBT8766431.1"/>
    </source>
</evidence>
<dbReference type="SUPFAM" id="SSF47226">
    <property type="entry name" value="Histidine-containing phosphotransfer domain, HPT domain"/>
    <property type="match status" value="1"/>
</dbReference>
<dbReference type="PROSITE" id="PS50894">
    <property type="entry name" value="HPT"/>
    <property type="match status" value="1"/>
</dbReference>
<dbReference type="EMBL" id="JAGTIS010000004">
    <property type="protein sequence ID" value="MBT8766431.1"/>
    <property type="molecule type" value="Genomic_DNA"/>
</dbReference>
<evidence type="ECO:0000256" key="1">
    <source>
        <dbReference type="ARBA" id="ARBA00023012"/>
    </source>
</evidence>
<reference evidence="4 5" key="1">
    <citation type="submission" date="2021-04" db="EMBL/GenBank/DDBJ databases">
        <title>Pseudomonas boanensis sp. nov., a bacterium isolated from river water used for household purposes in Boane District, Mozambique.</title>
        <authorList>
            <person name="Nicklasson M."/>
            <person name="Martin-Rodriguez A.J."/>
            <person name="Thorell K."/>
            <person name="Neves L."/>
            <person name="Mussagy A."/>
            <person name="Rydberg H.A."/>
            <person name="Hernroth B."/>
            <person name="Svensson-Stadler L."/>
            <person name="Sjoling A."/>
        </authorList>
    </citation>
    <scope>NUCLEOTIDE SEQUENCE [LARGE SCALE GENOMIC DNA]</scope>
    <source>
        <strain evidence="4 5">DB1</strain>
    </source>
</reference>
<dbReference type="Proteomes" id="UP001519667">
    <property type="component" value="Unassembled WGS sequence"/>
</dbReference>